<dbReference type="RefSeq" id="WP_076544877.1">
    <property type="nucleotide sequence ID" value="NZ_FTNC01000010.1"/>
</dbReference>
<accession>A0A1N6WPS2</accession>
<dbReference type="SUPFAM" id="SSF53822">
    <property type="entry name" value="Periplasmic binding protein-like I"/>
    <property type="match status" value="1"/>
</dbReference>
<keyword evidence="6" id="KW-1185">Reference proteome</keyword>
<organism evidence="5 6">
    <name type="scientific">Halanaerobium kushneri</name>
    <dbReference type="NCBI Taxonomy" id="56779"/>
    <lineage>
        <taxon>Bacteria</taxon>
        <taxon>Bacillati</taxon>
        <taxon>Bacillota</taxon>
        <taxon>Clostridia</taxon>
        <taxon>Halanaerobiales</taxon>
        <taxon>Halanaerobiaceae</taxon>
        <taxon>Halanaerobium</taxon>
    </lineage>
</organism>
<dbReference type="PANTHER" id="PTHR30146:SF154">
    <property type="entry name" value="TRANSCRIPTION REGULATOR, MEMBER OF GALR FAMILY"/>
    <property type="match status" value="1"/>
</dbReference>
<dbReference type="Gene3D" id="1.10.260.40">
    <property type="entry name" value="lambda repressor-like DNA-binding domains"/>
    <property type="match status" value="1"/>
</dbReference>
<dbReference type="AlphaFoldDB" id="A0A1N6WPS2"/>
<keyword evidence="1" id="KW-0805">Transcription regulation</keyword>
<evidence type="ECO:0000256" key="3">
    <source>
        <dbReference type="ARBA" id="ARBA00023163"/>
    </source>
</evidence>
<dbReference type="InterPro" id="IPR000843">
    <property type="entry name" value="HTH_LacI"/>
</dbReference>
<dbReference type="CDD" id="cd06288">
    <property type="entry name" value="PBP1_sucrose_transcription_regulator"/>
    <property type="match status" value="1"/>
</dbReference>
<dbReference type="EMBL" id="FTNC01000010">
    <property type="protein sequence ID" value="SIQ92060.1"/>
    <property type="molecule type" value="Genomic_DNA"/>
</dbReference>
<dbReference type="InterPro" id="IPR046335">
    <property type="entry name" value="LacI/GalR-like_sensor"/>
</dbReference>
<dbReference type="PROSITE" id="PS00356">
    <property type="entry name" value="HTH_LACI_1"/>
    <property type="match status" value="1"/>
</dbReference>
<name>A0A1N6WPS2_9FIRM</name>
<dbReference type="PROSITE" id="PS50932">
    <property type="entry name" value="HTH_LACI_2"/>
    <property type="match status" value="1"/>
</dbReference>
<reference evidence="6" key="1">
    <citation type="submission" date="2017-01" db="EMBL/GenBank/DDBJ databases">
        <authorList>
            <person name="Varghese N."/>
            <person name="Submissions S."/>
        </authorList>
    </citation>
    <scope>NUCLEOTIDE SEQUENCE [LARGE SCALE GENOMIC DNA]</scope>
    <source>
        <strain evidence="6">ATCC 700103</strain>
    </source>
</reference>
<dbReference type="Pfam" id="PF13377">
    <property type="entry name" value="Peripla_BP_3"/>
    <property type="match status" value="1"/>
</dbReference>
<gene>
    <name evidence="5" type="ORF">SAMN05421834_11030</name>
</gene>
<evidence type="ECO:0000313" key="5">
    <source>
        <dbReference type="EMBL" id="SIQ92060.1"/>
    </source>
</evidence>
<dbReference type="PRINTS" id="PR00036">
    <property type="entry name" value="HTHLACI"/>
</dbReference>
<dbReference type="InterPro" id="IPR010982">
    <property type="entry name" value="Lambda_DNA-bd_dom_sf"/>
</dbReference>
<dbReference type="GO" id="GO:0000976">
    <property type="term" value="F:transcription cis-regulatory region binding"/>
    <property type="evidence" value="ECO:0007669"/>
    <property type="project" value="TreeGrafter"/>
</dbReference>
<evidence type="ECO:0000259" key="4">
    <source>
        <dbReference type="PROSITE" id="PS50932"/>
    </source>
</evidence>
<dbReference type="Pfam" id="PF00356">
    <property type="entry name" value="LacI"/>
    <property type="match status" value="1"/>
</dbReference>
<keyword evidence="2" id="KW-0238">DNA-binding</keyword>
<dbReference type="OrthoDB" id="308642at2"/>
<evidence type="ECO:0000256" key="2">
    <source>
        <dbReference type="ARBA" id="ARBA00023125"/>
    </source>
</evidence>
<dbReference type="PANTHER" id="PTHR30146">
    <property type="entry name" value="LACI-RELATED TRANSCRIPTIONAL REPRESSOR"/>
    <property type="match status" value="1"/>
</dbReference>
<keyword evidence="3" id="KW-0804">Transcription</keyword>
<dbReference type="GO" id="GO:0003700">
    <property type="term" value="F:DNA-binding transcription factor activity"/>
    <property type="evidence" value="ECO:0007669"/>
    <property type="project" value="TreeGrafter"/>
</dbReference>
<sequence length="346" mass="38750">MATIKDIAEKAGVSTATVSYVLNDSAQISKATREKVLKIVDEMNYKRNNIAKSLRTNKTNTIGVIVEDMTVFNSPQIIDGINRYVEEHGFHIILSNLRLNKKIGNSFEKAAQYSAEINETIDVLLTRQIDGIIYIGEHPRDVSGIINNIDKPVVYTYCYSSKEDTYSVNYNDKLASYRATSHLISLGHKRIAVISGMINSRPSHERLQGYQQALIDNNLNLDPALIRTGNWEYDTGFNLSKELLKSENPPTAVFAFNDLMAVGVIDGVSSMGYQVPNDLSVIGFDNREFSHFFKPKLTTIDLPLNKMGEKATKMLIDLINGYKIKENPCKIECSLIERDSVSGIIK</sequence>
<feature type="domain" description="HTH lacI-type" evidence="4">
    <location>
        <begin position="2"/>
        <end position="56"/>
    </location>
</feature>
<dbReference type="CDD" id="cd01392">
    <property type="entry name" value="HTH_LacI"/>
    <property type="match status" value="1"/>
</dbReference>
<dbReference type="Gene3D" id="3.40.50.2300">
    <property type="match status" value="2"/>
</dbReference>
<dbReference type="STRING" id="56779.SAMN05421834_11030"/>
<dbReference type="Proteomes" id="UP000185669">
    <property type="component" value="Unassembled WGS sequence"/>
</dbReference>
<protein>
    <submittedName>
        <fullName evidence="5">Transcriptional regulator, LacI family</fullName>
    </submittedName>
</protein>
<dbReference type="InterPro" id="IPR028082">
    <property type="entry name" value="Peripla_BP_I"/>
</dbReference>
<evidence type="ECO:0000313" key="6">
    <source>
        <dbReference type="Proteomes" id="UP000185669"/>
    </source>
</evidence>
<dbReference type="SMART" id="SM00354">
    <property type="entry name" value="HTH_LACI"/>
    <property type="match status" value="1"/>
</dbReference>
<evidence type="ECO:0000256" key="1">
    <source>
        <dbReference type="ARBA" id="ARBA00023015"/>
    </source>
</evidence>
<proteinExistence type="predicted"/>
<dbReference type="SUPFAM" id="SSF47413">
    <property type="entry name" value="lambda repressor-like DNA-binding domains"/>
    <property type="match status" value="1"/>
</dbReference>